<sequence>MLTAMTLESWRTSPRLTTFSTFFEQAARGLAGAPDLAPPLPDMSLLDFDLDCLVFWDTHRHLWGFFDSHYFASIPYRLEEELRLGAALYSSAILTWAREGRPATFYSLGAGTGCLARTLAKLGAGRIKTLCCSPTEGNRISFNAKRGSADATFFHGPFFDLTRERYADDETLSPFRNGFDFLFEDTTFQMYGPDRESQLAFILPRIRQGGLLVQVQKLGLKDTKAYGDRERQKDALFKARFFSESEINRKKEDVVDPMLRMQVDLDATASALSCFFRFSVITWNSGNFYTIISGNSRRSITDFVVSTLAPAIPSAFCYAPLPQVVLGDQAFAEAVARAWRPPRSSLASM</sequence>
<dbReference type="RefSeq" id="WP_285882094.1">
    <property type="nucleotide sequence ID" value="NZ_JARFYN010000036.1"/>
</dbReference>
<proteinExistence type="predicted"/>
<dbReference type="InterPro" id="IPR029063">
    <property type="entry name" value="SAM-dependent_MTases_sf"/>
</dbReference>
<dbReference type="GO" id="GO:0008168">
    <property type="term" value="F:methyltransferase activity"/>
    <property type="evidence" value="ECO:0007669"/>
    <property type="project" value="UniProtKB-KW"/>
</dbReference>
<keyword evidence="1" id="KW-0808">Transferase</keyword>
<evidence type="ECO:0000313" key="1">
    <source>
        <dbReference type="EMBL" id="MDL2408651.1"/>
    </source>
</evidence>
<dbReference type="CDD" id="cd02440">
    <property type="entry name" value="AdoMet_MTases"/>
    <property type="match status" value="1"/>
</dbReference>
<gene>
    <name evidence="1" type="ORF">PY650_23995</name>
</gene>
<evidence type="ECO:0000313" key="2">
    <source>
        <dbReference type="Proteomes" id="UP001172630"/>
    </source>
</evidence>
<name>A0ABT7KJ48_9HYPH</name>
<comment type="caution">
    <text evidence="1">The sequence shown here is derived from an EMBL/GenBank/DDBJ whole genome shotgun (WGS) entry which is preliminary data.</text>
</comment>
<dbReference type="GO" id="GO:0032259">
    <property type="term" value="P:methylation"/>
    <property type="evidence" value="ECO:0007669"/>
    <property type="project" value="UniProtKB-KW"/>
</dbReference>
<dbReference type="EC" id="2.1.1.-" evidence="1"/>
<dbReference type="EMBL" id="JARFYN010000036">
    <property type="protein sequence ID" value="MDL2408651.1"/>
    <property type="molecule type" value="Genomic_DNA"/>
</dbReference>
<dbReference type="Gene3D" id="3.40.50.150">
    <property type="entry name" value="Vaccinia Virus protein VP39"/>
    <property type="match status" value="1"/>
</dbReference>
<dbReference type="SUPFAM" id="SSF53335">
    <property type="entry name" value="S-adenosyl-L-methionine-dependent methyltransferases"/>
    <property type="match status" value="1"/>
</dbReference>
<dbReference type="Proteomes" id="UP001172630">
    <property type="component" value="Unassembled WGS sequence"/>
</dbReference>
<accession>A0ABT7KJ48</accession>
<keyword evidence="1" id="KW-0489">Methyltransferase</keyword>
<keyword evidence="2" id="KW-1185">Reference proteome</keyword>
<reference evidence="1" key="1">
    <citation type="submission" date="2023-06" db="EMBL/GenBank/DDBJ databases">
        <title>Phylogenetic Diversity of Rhizobium strains.</title>
        <authorList>
            <person name="Moura F.T."/>
            <person name="Helene L.C.F."/>
            <person name="Hungria M."/>
        </authorList>
    </citation>
    <scope>NUCLEOTIDE SEQUENCE</scope>
    <source>
        <strain evidence="1">CCGE524</strain>
    </source>
</reference>
<organism evidence="1 2">
    <name type="scientific">Rhizobium calliandrae</name>
    <dbReference type="NCBI Taxonomy" id="1312182"/>
    <lineage>
        <taxon>Bacteria</taxon>
        <taxon>Pseudomonadati</taxon>
        <taxon>Pseudomonadota</taxon>
        <taxon>Alphaproteobacteria</taxon>
        <taxon>Hyphomicrobiales</taxon>
        <taxon>Rhizobiaceae</taxon>
        <taxon>Rhizobium/Agrobacterium group</taxon>
        <taxon>Rhizobium</taxon>
    </lineage>
</organism>
<protein>
    <submittedName>
        <fullName evidence="1">Class I SAM-dependent methyltransferase</fullName>
        <ecNumber evidence="1">2.1.1.-</ecNumber>
    </submittedName>
</protein>